<dbReference type="EMBL" id="JAVDYI010000001">
    <property type="protein sequence ID" value="MDR7358735.1"/>
    <property type="molecule type" value="Genomic_DNA"/>
</dbReference>
<dbReference type="SUPFAM" id="SSF46785">
    <property type="entry name" value="Winged helix' DNA-binding domain"/>
    <property type="match status" value="1"/>
</dbReference>
<dbReference type="PANTHER" id="PTHR30346">
    <property type="entry name" value="TRANSCRIPTIONAL DUAL REGULATOR HCAR-RELATED"/>
    <property type="match status" value="1"/>
</dbReference>
<comment type="caution">
    <text evidence="6">The sequence shown here is derived from an EMBL/GenBank/DDBJ whole genome shotgun (WGS) entry which is preliminary data.</text>
</comment>
<dbReference type="Pfam" id="PF03466">
    <property type="entry name" value="LysR_substrate"/>
    <property type="match status" value="1"/>
</dbReference>
<evidence type="ECO:0000256" key="2">
    <source>
        <dbReference type="ARBA" id="ARBA00023015"/>
    </source>
</evidence>
<dbReference type="GO" id="GO:0003677">
    <property type="term" value="F:DNA binding"/>
    <property type="evidence" value="ECO:0007669"/>
    <property type="project" value="UniProtKB-KW"/>
</dbReference>
<name>A0ABU2BJC6_9MICC</name>
<feature type="domain" description="HTH lysR-type" evidence="5">
    <location>
        <begin position="4"/>
        <end position="62"/>
    </location>
</feature>
<dbReference type="InterPro" id="IPR000847">
    <property type="entry name" value="LysR_HTH_N"/>
</dbReference>
<proteinExistence type="inferred from homology"/>
<dbReference type="Gene3D" id="3.40.190.10">
    <property type="entry name" value="Periplasmic binding protein-like II"/>
    <property type="match status" value="2"/>
</dbReference>
<keyword evidence="2" id="KW-0805">Transcription regulation</keyword>
<accession>A0ABU2BJC6</accession>
<sequence>MGELTLRQLQYFVAVVDHGSVTAAADACHVSQAAASMAIAQLEKSLGVDLLIRSQSRRLSPTAAGTEFAAHARAVLERLAEAEAVVSESVGQMRGALRVGCSPTLSPRLIPPLVQFFTRHHPQIDLRISEGAPVQTQDDVRHGRLDLAFGYAWQADTDLRREHIADVRLQVMLAAGHPLAGRKSVHLAEIVHEPAVILNVPPTAERLIALVQSLGLELDIKLTSTNMETIRSLVGRGLGFSFVNSAPATGTTFDGLEVVYIPVADAMPQNSIVAMLPAGHAVPRRVSAALEVLRDDVRSHP</sequence>
<keyword evidence="7" id="KW-1185">Reference proteome</keyword>
<dbReference type="InterPro" id="IPR036388">
    <property type="entry name" value="WH-like_DNA-bd_sf"/>
</dbReference>
<dbReference type="Proteomes" id="UP001183817">
    <property type="component" value="Unassembled WGS sequence"/>
</dbReference>
<comment type="similarity">
    <text evidence="1">Belongs to the LysR transcriptional regulatory family.</text>
</comment>
<dbReference type="InterPro" id="IPR005119">
    <property type="entry name" value="LysR_subst-bd"/>
</dbReference>
<evidence type="ECO:0000256" key="4">
    <source>
        <dbReference type="ARBA" id="ARBA00023163"/>
    </source>
</evidence>
<dbReference type="PRINTS" id="PR00039">
    <property type="entry name" value="HTHLYSR"/>
</dbReference>
<dbReference type="InterPro" id="IPR036390">
    <property type="entry name" value="WH_DNA-bd_sf"/>
</dbReference>
<dbReference type="SUPFAM" id="SSF53850">
    <property type="entry name" value="Periplasmic binding protein-like II"/>
    <property type="match status" value="1"/>
</dbReference>
<dbReference type="RefSeq" id="WP_310290732.1">
    <property type="nucleotide sequence ID" value="NZ_BAAAWO010000001.1"/>
</dbReference>
<dbReference type="Gene3D" id="1.10.10.10">
    <property type="entry name" value="Winged helix-like DNA-binding domain superfamily/Winged helix DNA-binding domain"/>
    <property type="match status" value="1"/>
</dbReference>
<gene>
    <name evidence="6" type="ORF">J2S64_002426</name>
</gene>
<evidence type="ECO:0000313" key="7">
    <source>
        <dbReference type="Proteomes" id="UP001183817"/>
    </source>
</evidence>
<keyword evidence="4" id="KW-0804">Transcription</keyword>
<dbReference type="Pfam" id="PF00126">
    <property type="entry name" value="HTH_1"/>
    <property type="match status" value="1"/>
</dbReference>
<evidence type="ECO:0000256" key="1">
    <source>
        <dbReference type="ARBA" id="ARBA00009437"/>
    </source>
</evidence>
<evidence type="ECO:0000313" key="6">
    <source>
        <dbReference type="EMBL" id="MDR7358735.1"/>
    </source>
</evidence>
<dbReference type="PANTHER" id="PTHR30346:SF0">
    <property type="entry name" value="HCA OPERON TRANSCRIPTIONAL ACTIVATOR HCAR"/>
    <property type="match status" value="1"/>
</dbReference>
<evidence type="ECO:0000259" key="5">
    <source>
        <dbReference type="PROSITE" id="PS50931"/>
    </source>
</evidence>
<dbReference type="PROSITE" id="PS50931">
    <property type="entry name" value="HTH_LYSR"/>
    <property type="match status" value="1"/>
</dbReference>
<organism evidence="6 7">
    <name type="scientific">Paeniglutamicibacter sulfureus</name>
    <dbReference type="NCBI Taxonomy" id="43666"/>
    <lineage>
        <taxon>Bacteria</taxon>
        <taxon>Bacillati</taxon>
        <taxon>Actinomycetota</taxon>
        <taxon>Actinomycetes</taxon>
        <taxon>Micrococcales</taxon>
        <taxon>Micrococcaceae</taxon>
        <taxon>Paeniglutamicibacter</taxon>
    </lineage>
</organism>
<protein>
    <submittedName>
        <fullName evidence="6">DNA-binding transcriptional LysR family regulator</fullName>
    </submittedName>
</protein>
<evidence type="ECO:0000256" key="3">
    <source>
        <dbReference type="ARBA" id="ARBA00023125"/>
    </source>
</evidence>
<keyword evidence="3 6" id="KW-0238">DNA-binding</keyword>
<reference evidence="6 7" key="1">
    <citation type="submission" date="2023-07" db="EMBL/GenBank/DDBJ databases">
        <title>Sequencing the genomes of 1000 actinobacteria strains.</title>
        <authorList>
            <person name="Klenk H.-P."/>
        </authorList>
    </citation>
    <scope>NUCLEOTIDE SEQUENCE [LARGE SCALE GENOMIC DNA]</scope>
    <source>
        <strain evidence="6 7">DSM 20167</strain>
    </source>
</reference>